<dbReference type="EMBL" id="PEBN01000015">
    <property type="protein sequence ID" value="PHV58220.1"/>
    <property type="molecule type" value="Genomic_DNA"/>
</dbReference>
<proteinExistence type="predicted"/>
<accession>A0A081JJJ7</accession>
<evidence type="ECO:0000313" key="1">
    <source>
        <dbReference type="EMBL" id="PHV58087.1"/>
    </source>
</evidence>
<reference evidence="3 4" key="1">
    <citation type="submission" date="2017-10" db="EMBL/GenBank/DDBJ databases">
        <title>Whole-genome sequence of three Streptococcus macedonicus strains isolated from Italian cheeses of the Veneto region.</title>
        <authorList>
            <person name="Treu L."/>
            <person name="De Diego-Diaz B."/>
            <person name="Papadimitriou K."/>
            <person name="Tsakalidou E."/>
            <person name="Corich V."/>
            <person name="Giacomini A."/>
        </authorList>
    </citation>
    <scope>NUCLEOTIDE SEQUENCE [LARGE SCALE GENOMIC DNA]</scope>
    <source>
        <strain evidence="2 3">19AS</strain>
        <strain evidence="1 4">27MV</strain>
    </source>
</reference>
<dbReference type="GeneID" id="93935629"/>
<dbReference type="EMBL" id="PEBM01000021">
    <property type="protein sequence ID" value="PHV58087.1"/>
    <property type="molecule type" value="Genomic_DNA"/>
</dbReference>
<organism evidence="1 4">
    <name type="scientific">Streptococcus macedonicus</name>
    <name type="common">Streptococcus gallolyticus macedonicus</name>
    <dbReference type="NCBI Taxonomy" id="59310"/>
    <lineage>
        <taxon>Bacteria</taxon>
        <taxon>Bacillati</taxon>
        <taxon>Bacillota</taxon>
        <taxon>Bacilli</taxon>
        <taxon>Lactobacillales</taxon>
        <taxon>Streptococcaceae</taxon>
        <taxon>Streptococcus</taxon>
    </lineage>
</organism>
<name>A0A081JJJ7_STRMC</name>
<evidence type="ECO:0000313" key="3">
    <source>
        <dbReference type="Proteomes" id="UP000221763"/>
    </source>
</evidence>
<dbReference type="RefSeq" id="WP_039670384.1">
    <property type="nucleotide sequence ID" value="NZ_CP119172.1"/>
</dbReference>
<dbReference type="AlphaFoldDB" id="A0A081JJJ7"/>
<sequence length="110" mass="12129">MATPSWSKTLQEVLQHNTVEKTFKSSKGTDYIAQVIPEIEVVSTGSLVEDNGTFKYAIVDTIHQLEYEIKTLNKVDVQFGTKLVFKDVRGGAVGNSSRGWYSAESVSVAK</sequence>
<gene>
    <name evidence="2" type="ORF">CS009_03480</name>
    <name evidence="1" type="ORF">CS010_02870</name>
</gene>
<dbReference type="Proteomes" id="UP000221763">
    <property type="component" value="Unassembled WGS sequence"/>
</dbReference>
<evidence type="ECO:0000313" key="4">
    <source>
        <dbReference type="Proteomes" id="UP000222913"/>
    </source>
</evidence>
<comment type="caution">
    <text evidence="1">The sequence shown here is derived from an EMBL/GenBank/DDBJ whole genome shotgun (WGS) entry which is preliminary data.</text>
</comment>
<dbReference type="Proteomes" id="UP000222913">
    <property type="component" value="Unassembled WGS sequence"/>
</dbReference>
<evidence type="ECO:0000313" key="2">
    <source>
        <dbReference type="EMBL" id="PHV58220.1"/>
    </source>
</evidence>
<protein>
    <submittedName>
        <fullName evidence="1">Uncharacterized protein</fullName>
    </submittedName>
</protein>